<dbReference type="PANTHER" id="PTHR44846:SF1">
    <property type="entry name" value="MANNOSYL-D-GLYCERATE TRANSPORT_METABOLISM SYSTEM REPRESSOR MNGR-RELATED"/>
    <property type="match status" value="1"/>
</dbReference>
<evidence type="ECO:0000256" key="2">
    <source>
        <dbReference type="ARBA" id="ARBA00023125"/>
    </source>
</evidence>
<dbReference type="CDD" id="cd07377">
    <property type="entry name" value="WHTH_GntR"/>
    <property type="match status" value="1"/>
</dbReference>
<keyword evidence="2" id="KW-0238">DNA-binding</keyword>
<dbReference type="PRINTS" id="PR00035">
    <property type="entry name" value="HTHGNTR"/>
</dbReference>
<dbReference type="RefSeq" id="WP_095329705.1">
    <property type="nucleotide sequence ID" value="NZ_CP026031.1"/>
</dbReference>
<proteinExistence type="predicted"/>
<dbReference type="InterPro" id="IPR036388">
    <property type="entry name" value="WH-like_DNA-bd_sf"/>
</dbReference>
<evidence type="ECO:0000256" key="3">
    <source>
        <dbReference type="ARBA" id="ARBA00023163"/>
    </source>
</evidence>
<dbReference type="GO" id="GO:0003677">
    <property type="term" value="F:DNA binding"/>
    <property type="evidence" value="ECO:0007669"/>
    <property type="project" value="UniProtKB-KW"/>
</dbReference>
<dbReference type="FunFam" id="1.10.10.10:FF:000079">
    <property type="entry name" value="GntR family transcriptional regulator"/>
    <property type="match status" value="1"/>
</dbReference>
<protein>
    <submittedName>
        <fullName evidence="4">GntR family transcriptional regulator</fullName>
    </submittedName>
</protein>
<dbReference type="Gene3D" id="1.10.10.10">
    <property type="entry name" value="Winged helix-like DNA-binding domain superfamily/Winged helix DNA-binding domain"/>
    <property type="match status" value="1"/>
</dbReference>
<dbReference type="Pfam" id="PF07702">
    <property type="entry name" value="UTRA"/>
    <property type="match status" value="1"/>
</dbReference>
<reference evidence="4 5" key="1">
    <citation type="submission" date="2017-07" db="EMBL/GenBank/DDBJ databases">
        <title>Isolation and whole genome analysis of endospore-forming bacteria from heroin.</title>
        <authorList>
            <person name="Kalinowski J."/>
            <person name="Ahrens B."/>
            <person name="Al-Dilaimi A."/>
            <person name="Winkler A."/>
            <person name="Wibberg D."/>
            <person name="Schleenbecker U."/>
            <person name="Ruckert C."/>
            <person name="Wolfel R."/>
            <person name="Grass G."/>
        </authorList>
    </citation>
    <scope>NUCLEOTIDE SEQUENCE [LARGE SCALE GENOMIC DNA]</scope>
    <source>
        <strain evidence="4 5">7521-2</strain>
    </source>
</reference>
<gene>
    <name evidence="4" type="ORF">CHH57_07815</name>
</gene>
<accession>A0A268FEP6</accession>
<dbReference type="Gene3D" id="3.40.1410.10">
    <property type="entry name" value="Chorismate lyase-like"/>
    <property type="match status" value="1"/>
</dbReference>
<dbReference type="InterPro" id="IPR011663">
    <property type="entry name" value="UTRA"/>
</dbReference>
<comment type="caution">
    <text evidence="4">The sequence shown here is derived from an EMBL/GenBank/DDBJ whole genome shotgun (WGS) entry which is preliminary data.</text>
</comment>
<dbReference type="SUPFAM" id="SSF64288">
    <property type="entry name" value="Chorismate lyase-like"/>
    <property type="match status" value="1"/>
</dbReference>
<dbReference type="SUPFAM" id="SSF46785">
    <property type="entry name" value="Winged helix' DNA-binding domain"/>
    <property type="match status" value="1"/>
</dbReference>
<dbReference type="AlphaFoldDB" id="A0A268FEP6"/>
<dbReference type="KEGG" id="bcir:C2I06_15315"/>
<dbReference type="SMART" id="SM00345">
    <property type="entry name" value="HTH_GNTR"/>
    <property type="match status" value="1"/>
</dbReference>
<dbReference type="Proteomes" id="UP000216961">
    <property type="component" value="Unassembled WGS sequence"/>
</dbReference>
<evidence type="ECO:0000313" key="4">
    <source>
        <dbReference type="EMBL" id="PAD83848.1"/>
    </source>
</evidence>
<keyword evidence="1" id="KW-0805">Transcription regulation</keyword>
<dbReference type="InterPro" id="IPR036390">
    <property type="entry name" value="WH_DNA-bd_sf"/>
</dbReference>
<dbReference type="InterPro" id="IPR028978">
    <property type="entry name" value="Chorismate_lyase_/UTRA_dom_sf"/>
</dbReference>
<dbReference type="Pfam" id="PF00392">
    <property type="entry name" value="GntR"/>
    <property type="match status" value="1"/>
</dbReference>
<dbReference type="GO" id="GO:0003700">
    <property type="term" value="F:DNA-binding transcription factor activity"/>
    <property type="evidence" value="ECO:0007669"/>
    <property type="project" value="InterPro"/>
</dbReference>
<dbReference type="EMBL" id="NPBQ01000046">
    <property type="protein sequence ID" value="PAD83848.1"/>
    <property type="molecule type" value="Genomic_DNA"/>
</dbReference>
<dbReference type="InterPro" id="IPR000524">
    <property type="entry name" value="Tscrpt_reg_HTH_GntR"/>
</dbReference>
<dbReference type="NCBIfam" id="NF008491">
    <property type="entry name" value="PRK11402.1"/>
    <property type="match status" value="1"/>
</dbReference>
<dbReference type="InterPro" id="IPR050679">
    <property type="entry name" value="Bact_HTH_transcr_reg"/>
</dbReference>
<dbReference type="GO" id="GO:0045892">
    <property type="term" value="P:negative regulation of DNA-templated transcription"/>
    <property type="evidence" value="ECO:0007669"/>
    <property type="project" value="TreeGrafter"/>
</dbReference>
<sequence length="245" mass="28137">MLNSNSSTPLYIQLKQAIADDINDGIYTHGEKLPTEPELCEKYKVSRITVRKAVLDLVNEGYLIKKQGKGTFVNHVKIKRELVAVNGYSEYMNSTGKMPNPKIISYEVKEVNKEIAEKLKIDTNSPVLELKRLLHLDNEPLLHETSTYSLELFPELDRYVEENKSMHKILNEIYGRIPAFNNKILNVILANSELAGYLQCNISDPLYQLEKVAYNKDKDPLYHSLLYYNVNKVSFTITSEFESTD</sequence>
<organism evidence="4 5">
    <name type="scientific">Niallia circulans</name>
    <name type="common">Bacillus circulans</name>
    <dbReference type="NCBI Taxonomy" id="1397"/>
    <lineage>
        <taxon>Bacteria</taxon>
        <taxon>Bacillati</taxon>
        <taxon>Bacillota</taxon>
        <taxon>Bacilli</taxon>
        <taxon>Bacillales</taxon>
        <taxon>Bacillaceae</taxon>
        <taxon>Niallia</taxon>
    </lineage>
</organism>
<name>A0A268FEP6_NIACI</name>
<evidence type="ECO:0000313" key="5">
    <source>
        <dbReference type="Proteomes" id="UP000216961"/>
    </source>
</evidence>
<evidence type="ECO:0000256" key="1">
    <source>
        <dbReference type="ARBA" id="ARBA00023015"/>
    </source>
</evidence>
<dbReference type="SMART" id="SM00866">
    <property type="entry name" value="UTRA"/>
    <property type="match status" value="1"/>
</dbReference>
<dbReference type="PROSITE" id="PS50949">
    <property type="entry name" value="HTH_GNTR"/>
    <property type="match status" value="1"/>
</dbReference>
<dbReference type="PANTHER" id="PTHR44846">
    <property type="entry name" value="MANNOSYL-D-GLYCERATE TRANSPORT/METABOLISM SYSTEM REPRESSOR MNGR-RELATED"/>
    <property type="match status" value="1"/>
</dbReference>
<keyword evidence="3" id="KW-0804">Transcription</keyword>